<evidence type="ECO:0000259" key="3">
    <source>
        <dbReference type="PROSITE" id="PS51160"/>
    </source>
</evidence>
<dbReference type="Pfam" id="PF00708">
    <property type="entry name" value="Acylphosphatase"/>
    <property type="match status" value="1"/>
</dbReference>
<gene>
    <name evidence="4" type="ORF">SAMN05216325_10442</name>
</gene>
<dbReference type="Proteomes" id="UP000199459">
    <property type="component" value="Unassembled WGS sequence"/>
</dbReference>
<evidence type="ECO:0000313" key="4">
    <source>
        <dbReference type="EMBL" id="SEM90830.1"/>
    </source>
</evidence>
<evidence type="ECO:0000256" key="1">
    <source>
        <dbReference type="PROSITE-ProRule" id="PRU00520"/>
    </source>
</evidence>
<feature type="domain" description="Acylphosphatase-like" evidence="3">
    <location>
        <begin position="3"/>
        <end position="104"/>
    </location>
</feature>
<dbReference type="SUPFAM" id="SSF54975">
    <property type="entry name" value="Acylphosphatase/BLUF domain-like"/>
    <property type="match status" value="1"/>
</dbReference>
<dbReference type="GO" id="GO:0003998">
    <property type="term" value="F:acylphosphatase activity"/>
    <property type="evidence" value="ECO:0007669"/>
    <property type="project" value="UniProtKB-EC"/>
</dbReference>
<dbReference type="AlphaFoldDB" id="A0A1H8C721"/>
<dbReference type="OrthoDB" id="5295388at2"/>
<reference evidence="4 5" key="1">
    <citation type="submission" date="2016-10" db="EMBL/GenBank/DDBJ databases">
        <authorList>
            <person name="de Groot N.N."/>
        </authorList>
    </citation>
    <scope>NUCLEOTIDE SEQUENCE [LARGE SCALE GENOMIC DNA]</scope>
    <source>
        <strain evidence="4 5">Nm22</strain>
    </source>
</reference>
<dbReference type="Gene3D" id="3.30.70.100">
    <property type="match status" value="1"/>
</dbReference>
<comment type="similarity">
    <text evidence="2">Belongs to the acylphosphatase family.</text>
</comment>
<proteinExistence type="inferred from homology"/>
<dbReference type="EMBL" id="FOCP01000004">
    <property type="protein sequence ID" value="SEM90830.1"/>
    <property type="molecule type" value="Genomic_DNA"/>
</dbReference>
<dbReference type="InterPro" id="IPR036046">
    <property type="entry name" value="Acylphosphatase-like_dom_sf"/>
</dbReference>
<feature type="active site" evidence="1">
    <location>
        <position position="36"/>
    </location>
</feature>
<keyword evidence="1" id="KW-0378">Hydrolase</keyword>
<sequence>MKKISFYVTGNVQNVMFRQTFIRGAQQRKLEGGASNDAADTNRVHCSLVGDAAAIDEMIGKLQAGKPINSWQARVESLHVCDHFIELFEHQVTTDNVSRFNWSPNVEFYL</sequence>
<accession>A0A1H8C721</accession>
<dbReference type="InterPro" id="IPR001792">
    <property type="entry name" value="Acylphosphatase-like_dom"/>
</dbReference>
<protein>
    <recommendedName>
        <fullName evidence="1">acylphosphatase</fullName>
        <ecNumber evidence="1">3.6.1.7</ecNumber>
    </recommendedName>
</protein>
<organism evidence="4 5">
    <name type="scientific">Nitrosomonas marina</name>
    <dbReference type="NCBI Taxonomy" id="917"/>
    <lineage>
        <taxon>Bacteria</taxon>
        <taxon>Pseudomonadati</taxon>
        <taxon>Pseudomonadota</taxon>
        <taxon>Betaproteobacteria</taxon>
        <taxon>Nitrosomonadales</taxon>
        <taxon>Nitrosomonadaceae</taxon>
        <taxon>Nitrosomonas</taxon>
    </lineage>
</organism>
<dbReference type="RefSeq" id="WP_090628285.1">
    <property type="nucleotide sequence ID" value="NZ_FOCP01000004.1"/>
</dbReference>
<evidence type="ECO:0000313" key="5">
    <source>
        <dbReference type="Proteomes" id="UP000199459"/>
    </source>
</evidence>
<comment type="catalytic activity">
    <reaction evidence="1">
        <text>an acyl phosphate + H2O = a carboxylate + phosphate + H(+)</text>
        <dbReference type="Rhea" id="RHEA:14965"/>
        <dbReference type="ChEBI" id="CHEBI:15377"/>
        <dbReference type="ChEBI" id="CHEBI:15378"/>
        <dbReference type="ChEBI" id="CHEBI:29067"/>
        <dbReference type="ChEBI" id="CHEBI:43474"/>
        <dbReference type="ChEBI" id="CHEBI:59918"/>
        <dbReference type="EC" id="3.6.1.7"/>
    </reaction>
</comment>
<dbReference type="EC" id="3.6.1.7" evidence="1"/>
<dbReference type="PROSITE" id="PS51160">
    <property type="entry name" value="ACYLPHOSPHATASE_3"/>
    <property type="match status" value="1"/>
</dbReference>
<evidence type="ECO:0000256" key="2">
    <source>
        <dbReference type="RuleBase" id="RU004168"/>
    </source>
</evidence>
<feature type="active site" evidence="1">
    <location>
        <position position="18"/>
    </location>
</feature>
<name>A0A1H8C721_9PROT</name>